<feature type="signal peptide" evidence="1">
    <location>
        <begin position="1"/>
        <end position="18"/>
    </location>
</feature>
<evidence type="ECO:0000313" key="3">
    <source>
        <dbReference type="Proteomes" id="UP000490535"/>
    </source>
</evidence>
<organism evidence="2 3">
    <name type="scientific">Acinetobacter bereziniae</name>
    <name type="common">Acinetobacter genomosp. 10</name>
    <dbReference type="NCBI Taxonomy" id="106648"/>
    <lineage>
        <taxon>Bacteria</taxon>
        <taxon>Pseudomonadati</taxon>
        <taxon>Pseudomonadota</taxon>
        <taxon>Gammaproteobacteria</taxon>
        <taxon>Moraxellales</taxon>
        <taxon>Moraxellaceae</taxon>
        <taxon>Acinetobacter</taxon>
    </lineage>
</organism>
<accession>A0A833PK63</accession>
<evidence type="ECO:0000256" key="1">
    <source>
        <dbReference type="SAM" id="SignalP"/>
    </source>
</evidence>
<dbReference type="AlphaFoldDB" id="A0A833PK63"/>
<proteinExistence type="predicted"/>
<sequence>MKSIVIAFFVLSLAGCSAGVVNQSKKIVGHKLYQDSTENLTSHLRIQQGENFSVRMYPNGCMTSMQPKFLMSPEVENINILGGQIRYKTKLLNMSFPPRGIQFAEFKIPSERFLALSAYKSYHTGSEMRGCSVNAVYKFATNKNYELLDNSGGIKCSLEINEIMPNGDRVELKPLRYLNNVNEWAGCDAQLKGL</sequence>
<keyword evidence="1" id="KW-0732">Signal</keyword>
<feature type="chain" id="PRO_5032355944" description="Lipoprotein" evidence="1">
    <location>
        <begin position="19"/>
        <end position="194"/>
    </location>
</feature>
<gene>
    <name evidence="2" type="ORF">GAK29_00035</name>
</gene>
<name>A0A833PK63_ACIBZ</name>
<evidence type="ECO:0008006" key="4">
    <source>
        <dbReference type="Google" id="ProtNLM"/>
    </source>
</evidence>
<comment type="caution">
    <text evidence="2">The sequence shown here is derived from an EMBL/GenBank/DDBJ whole genome shotgun (WGS) entry which is preliminary data.</text>
</comment>
<evidence type="ECO:0000313" key="2">
    <source>
        <dbReference type="EMBL" id="KAF1028400.1"/>
    </source>
</evidence>
<dbReference type="EMBL" id="WNDP01000001">
    <property type="protein sequence ID" value="KAF1028400.1"/>
    <property type="molecule type" value="Genomic_DNA"/>
</dbReference>
<dbReference type="PROSITE" id="PS51257">
    <property type="entry name" value="PROKAR_LIPOPROTEIN"/>
    <property type="match status" value="1"/>
</dbReference>
<reference evidence="3" key="1">
    <citation type="journal article" date="2020" name="MBio">
        <title>Horizontal gene transfer to a defensive symbiont with a reduced genome amongst a multipartite beetle microbiome.</title>
        <authorList>
            <person name="Waterworth S.C."/>
            <person name="Florez L.V."/>
            <person name="Rees E.R."/>
            <person name="Hertweck C."/>
            <person name="Kaltenpoth M."/>
            <person name="Kwan J.C."/>
        </authorList>
    </citation>
    <scope>NUCLEOTIDE SEQUENCE [LARGE SCALE GENOMIC DNA]</scope>
</reference>
<dbReference type="Proteomes" id="UP000490535">
    <property type="component" value="Unassembled WGS sequence"/>
</dbReference>
<protein>
    <recommendedName>
        <fullName evidence="4">Lipoprotein</fullName>
    </recommendedName>
</protein>